<evidence type="ECO:0000313" key="2">
    <source>
        <dbReference type="EMBL" id="MVQ31741.1"/>
    </source>
</evidence>
<comment type="caution">
    <text evidence="2">The sequence shown here is derived from an EMBL/GenBank/DDBJ whole genome shotgun (WGS) entry which is preliminary data.</text>
</comment>
<dbReference type="EMBL" id="WSEL01000009">
    <property type="protein sequence ID" value="MVQ31741.1"/>
    <property type="molecule type" value="Genomic_DNA"/>
</dbReference>
<protein>
    <submittedName>
        <fullName evidence="2">Uncharacterized protein</fullName>
    </submittedName>
</protein>
<name>A0A6N8IXK6_9BURK</name>
<keyword evidence="3" id="KW-1185">Reference proteome</keyword>
<feature type="region of interest" description="Disordered" evidence="1">
    <location>
        <begin position="1"/>
        <end position="23"/>
    </location>
</feature>
<gene>
    <name evidence="2" type="ORF">GON04_19950</name>
</gene>
<organism evidence="2 3">
    <name type="scientific">Ramlibacter pinisoli</name>
    <dbReference type="NCBI Taxonomy" id="2682844"/>
    <lineage>
        <taxon>Bacteria</taxon>
        <taxon>Pseudomonadati</taxon>
        <taxon>Pseudomonadota</taxon>
        <taxon>Betaproteobacteria</taxon>
        <taxon>Burkholderiales</taxon>
        <taxon>Comamonadaceae</taxon>
        <taxon>Ramlibacter</taxon>
    </lineage>
</organism>
<dbReference type="RefSeq" id="WP_157399760.1">
    <property type="nucleotide sequence ID" value="NZ_WSEL01000009.1"/>
</dbReference>
<accession>A0A6N8IXK6</accession>
<evidence type="ECO:0000256" key="1">
    <source>
        <dbReference type="SAM" id="MobiDB-lite"/>
    </source>
</evidence>
<dbReference type="AlphaFoldDB" id="A0A6N8IXK6"/>
<reference evidence="2 3" key="1">
    <citation type="submission" date="2019-12" db="EMBL/GenBank/DDBJ databases">
        <authorList>
            <person name="Huq M.A."/>
        </authorList>
    </citation>
    <scope>NUCLEOTIDE SEQUENCE [LARGE SCALE GENOMIC DNA]</scope>
    <source>
        <strain evidence="2 3">MAH-25</strain>
    </source>
</reference>
<evidence type="ECO:0000313" key="3">
    <source>
        <dbReference type="Proteomes" id="UP000469385"/>
    </source>
</evidence>
<sequence>MSSAPHTNVISDDGLRYSRGKPPGGAILSSARPGFMSCFKCGGFRPLAELASKRILGANHKVCKEGCKR</sequence>
<dbReference type="Proteomes" id="UP000469385">
    <property type="component" value="Unassembled WGS sequence"/>
</dbReference>
<proteinExistence type="predicted"/>
<feature type="compositionally biased region" description="Polar residues" evidence="1">
    <location>
        <begin position="1"/>
        <end position="10"/>
    </location>
</feature>